<feature type="region of interest" description="Disordered" evidence="1">
    <location>
        <begin position="1"/>
        <end position="102"/>
    </location>
</feature>
<evidence type="ECO:0000313" key="3">
    <source>
        <dbReference type="Proteomes" id="UP000324222"/>
    </source>
</evidence>
<organism evidence="2 3">
    <name type="scientific">Portunus trituberculatus</name>
    <name type="common">Swimming crab</name>
    <name type="synonym">Neptunus trituberculatus</name>
    <dbReference type="NCBI Taxonomy" id="210409"/>
    <lineage>
        <taxon>Eukaryota</taxon>
        <taxon>Metazoa</taxon>
        <taxon>Ecdysozoa</taxon>
        <taxon>Arthropoda</taxon>
        <taxon>Crustacea</taxon>
        <taxon>Multicrustacea</taxon>
        <taxon>Malacostraca</taxon>
        <taxon>Eumalacostraca</taxon>
        <taxon>Eucarida</taxon>
        <taxon>Decapoda</taxon>
        <taxon>Pleocyemata</taxon>
        <taxon>Brachyura</taxon>
        <taxon>Eubrachyura</taxon>
        <taxon>Portunoidea</taxon>
        <taxon>Portunidae</taxon>
        <taxon>Portuninae</taxon>
        <taxon>Portunus</taxon>
    </lineage>
</organism>
<reference evidence="2 3" key="1">
    <citation type="submission" date="2019-05" db="EMBL/GenBank/DDBJ databases">
        <title>Another draft genome of Portunus trituberculatus and its Hox gene families provides insights of decapod evolution.</title>
        <authorList>
            <person name="Jeong J.-H."/>
            <person name="Song I."/>
            <person name="Kim S."/>
            <person name="Choi T."/>
            <person name="Kim D."/>
            <person name="Ryu S."/>
            <person name="Kim W."/>
        </authorList>
    </citation>
    <scope>NUCLEOTIDE SEQUENCE [LARGE SCALE GENOMIC DNA]</scope>
    <source>
        <tissue evidence="2">Muscle</tissue>
    </source>
</reference>
<feature type="compositionally biased region" description="Polar residues" evidence="1">
    <location>
        <begin position="69"/>
        <end position="84"/>
    </location>
</feature>
<dbReference type="AlphaFoldDB" id="A0A5B7F0Q4"/>
<accession>A0A5B7F0Q4</accession>
<evidence type="ECO:0000313" key="2">
    <source>
        <dbReference type="EMBL" id="MPC38838.1"/>
    </source>
</evidence>
<gene>
    <name evidence="2" type="ORF">E2C01_032355</name>
</gene>
<sequence length="102" mass="11297">MTNGGTQGREVWEGGGSMPSGWTHMKAPSNANSRTVPTSYSDGTHEVNTLLSSKIDEGKSENDLRKRNSQQQQLYENGRKSQQILPVYFPLQSKGGRVDDKQ</sequence>
<dbReference type="Proteomes" id="UP000324222">
    <property type="component" value="Unassembled WGS sequence"/>
</dbReference>
<comment type="caution">
    <text evidence="2">The sequence shown here is derived from an EMBL/GenBank/DDBJ whole genome shotgun (WGS) entry which is preliminary data.</text>
</comment>
<proteinExistence type="predicted"/>
<dbReference type="EMBL" id="VSRR010004186">
    <property type="protein sequence ID" value="MPC38838.1"/>
    <property type="molecule type" value="Genomic_DNA"/>
</dbReference>
<name>A0A5B7F0Q4_PORTR</name>
<keyword evidence="3" id="KW-1185">Reference proteome</keyword>
<protein>
    <submittedName>
        <fullName evidence="2">Uncharacterized protein</fullName>
    </submittedName>
</protein>
<feature type="compositionally biased region" description="Polar residues" evidence="1">
    <location>
        <begin position="29"/>
        <end position="52"/>
    </location>
</feature>
<evidence type="ECO:0000256" key="1">
    <source>
        <dbReference type="SAM" id="MobiDB-lite"/>
    </source>
</evidence>
<feature type="compositionally biased region" description="Basic and acidic residues" evidence="1">
    <location>
        <begin position="54"/>
        <end position="66"/>
    </location>
</feature>
<dbReference type="OrthoDB" id="2544694at2759"/>